<dbReference type="Proteomes" id="UP000597444">
    <property type="component" value="Unassembled WGS sequence"/>
</dbReference>
<evidence type="ECO:0000313" key="1">
    <source>
        <dbReference type="EMBL" id="GHO91880.1"/>
    </source>
</evidence>
<accession>A0A8J3IG76</accession>
<organism evidence="1 2">
    <name type="scientific">Reticulibacter mediterranei</name>
    <dbReference type="NCBI Taxonomy" id="2778369"/>
    <lineage>
        <taxon>Bacteria</taxon>
        <taxon>Bacillati</taxon>
        <taxon>Chloroflexota</taxon>
        <taxon>Ktedonobacteria</taxon>
        <taxon>Ktedonobacterales</taxon>
        <taxon>Reticulibacteraceae</taxon>
        <taxon>Reticulibacter</taxon>
    </lineage>
</organism>
<name>A0A8J3IG76_9CHLR</name>
<protein>
    <submittedName>
        <fullName evidence="1">Uncharacterized protein</fullName>
    </submittedName>
</protein>
<comment type="caution">
    <text evidence="1">The sequence shown here is derived from an EMBL/GenBank/DDBJ whole genome shotgun (WGS) entry which is preliminary data.</text>
</comment>
<evidence type="ECO:0000313" key="2">
    <source>
        <dbReference type="Proteomes" id="UP000597444"/>
    </source>
</evidence>
<reference evidence="1" key="1">
    <citation type="submission" date="2020-10" db="EMBL/GenBank/DDBJ databases">
        <title>Taxonomic study of unclassified bacteria belonging to the class Ktedonobacteria.</title>
        <authorList>
            <person name="Yabe S."/>
            <person name="Wang C.M."/>
            <person name="Zheng Y."/>
            <person name="Sakai Y."/>
            <person name="Cavaletti L."/>
            <person name="Monciardini P."/>
            <person name="Donadio S."/>
        </authorList>
    </citation>
    <scope>NUCLEOTIDE SEQUENCE</scope>
    <source>
        <strain evidence="1">ID150040</strain>
    </source>
</reference>
<dbReference type="EMBL" id="BNJK01000001">
    <property type="protein sequence ID" value="GHO91880.1"/>
    <property type="molecule type" value="Genomic_DNA"/>
</dbReference>
<keyword evidence="2" id="KW-1185">Reference proteome</keyword>
<gene>
    <name evidence="1" type="ORF">KSF_019280</name>
</gene>
<dbReference type="AlphaFoldDB" id="A0A8J3IG76"/>
<sequence>MTPRVLKSADIMFIYKKRKINRIYIFAIVSQRFYYHKEHINADRLAAGENSMK</sequence>
<proteinExistence type="predicted"/>